<keyword evidence="9" id="KW-1185">Reference proteome</keyword>
<sequence length="233" mass="26400">MGVLRPLLIFSRTMSAPSGSKPIQLYSLATPNGQKIGIALEEFGVEYDAHLIDISKNVQFEDWYKQINPNSKIPAIVDRQGPGGKEICVFESGAILIYLADKYGKYLSPVNTPERYTTLEWIMWQMGGVGPMFGQLNHFYNAAPEDIPYAKQRYLNEGKRLLEVLDKQLSSNKFISGQEYTIADMCTWPWVNAFFKGHKDKLGDKSFPNVEKWIETIGSRPQVQKGIKVCARQ</sequence>
<dbReference type="PANTHER" id="PTHR44051">
    <property type="entry name" value="GLUTATHIONE S-TRANSFERASE-RELATED"/>
    <property type="match status" value="1"/>
</dbReference>
<gene>
    <name evidence="5" type="ORF">GPM918_LOCUS4327</name>
    <name evidence="6" type="ORF">OVA965_LOCUS19303</name>
    <name evidence="7" type="ORF">SRO942_LOCUS4328</name>
    <name evidence="8" type="ORF">TMI583_LOCUS19316</name>
</gene>
<dbReference type="OrthoDB" id="2309723at2759"/>
<dbReference type="InterPro" id="IPR040079">
    <property type="entry name" value="Glutathione_S-Trfase"/>
</dbReference>
<dbReference type="Proteomes" id="UP000677228">
    <property type="component" value="Unassembled WGS sequence"/>
</dbReference>
<evidence type="ECO:0000313" key="8">
    <source>
        <dbReference type="EMBL" id="CAF3862562.1"/>
    </source>
</evidence>
<feature type="domain" description="GST C-terminal" evidence="4">
    <location>
        <begin position="111"/>
        <end position="233"/>
    </location>
</feature>
<dbReference type="InterPro" id="IPR036282">
    <property type="entry name" value="Glutathione-S-Trfase_C_sf"/>
</dbReference>
<dbReference type="EMBL" id="CAJNOK010009895">
    <property type="protein sequence ID" value="CAF1101234.1"/>
    <property type="molecule type" value="Genomic_DNA"/>
</dbReference>
<dbReference type="SFLD" id="SFLDG01151">
    <property type="entry name" value="Main.2:_Nu-like"/>
    <property type="match status" value="1"/>
</dbReference>
<evidence type="ECO:0000256" key="1">
    <source>
        <dbReference type="ARBA" id="ARBA00007409"/>
    </source>
</evidence>
<dbReference type="EMBL" id="CAJNOQ010000577">
    <property type="protein sequence ID" value="CAF0816734.1"/>
    <property type="molecule type" value="Genomic_DNA"/>
</dbReference>
<dbReference type="Proteomes" id="UP000681722">
    <property type="component" value="Unassembled WGS sequence"/>
</dbReference>
<dbReference type="InterPro" id="IPR004045">
    <property type="entry name" value="Glutathione_S-Trfase_N"/>
</dbReference>
<organism evidence="5 9">
    <name type="scientific">Didymodactylos carnosus</name>
    <dbReference type="NCBI Taxonomy" id="1234261"/>
    <lineage>
        <taxon>Eukaryota</taxon>
        <taxon>Metazoa</taxon>
        <taxon>Spiralia</taxon>
        <taxon>Gnathifera</taxon>
        <taxon>Rotifera</taxon>
        <taxon>Eurotatoria</taxon>
        <taxon>Bdelloidea</taxon>
        <taxon>Philodinida</taxon>
        <taxon>Philodinidae</taxon>
        <taxon>Didymodactylos</taxon>
    </lineage>
</organism>
<evidence type="ECO:0000256" key="2">
    <source>
        <dbReference type="RuleBase" id="RU003494"/>
    </source>
</evidence>
<evidence type="ECO:0000313" key="9">
    <source>
        <dbReference type="Proteomes" id="UP000663829"/>
    </source>
</evidence>
<evidence type="ECO:0000313" key="5">
    <source>
        <dbReference type="EMBL" id="CAF0816734.1"/>
    </source>
</evidence>
<dbReference type="SFLD" id="SFLDG00358">
    <property type="entry name" value="Main_(cytGST)"/>
    <property type="match status" value="1"/>
</dbReference>
<dbReference type="SUPFAM" id="SSF52833">
    <property type="entry name" value="Thioredoxin-like"/>
    <property type="match status" value="1"/>
</dbReference>
<evidence type="ECO:0000313" key="6">
    <source>
        <dbReference type="EMBL" id="CAF1101234.1"/>
    </source>
</evidence>
<protein>
    <recommendedName>
        <fullName evidence="10">Glutathione S-transferase</fullName>
    </recommendedName>
</protein>
<dbReference type="AlphaFoldDB" id="A0A813U2F3"/>
<feature type="domain" description="GST N-terminal" evidence="3">
    <location>
        <begin position="20"/>
        <end position="107"/>
    </location>
</feature>
<reference evidence="5" key="1">
    <citation type="submission" date="2021-02" db="EMBL/GenBank/DDBJ databases">
        <authorList>
            <person name="Nowell W R."/>
        </authorList>
    </citation>
    <scope>NUCLEOTIDE SEQUENCE</scope>
</reference>
<evidence type="ECO:0000313" key="7">
    <source>
        <dbReference type="EMBL" id="CAF3602874.1"/>
    </source>
</evidence>
<dbReference type="Pfam" id="PF00043">
    <property type="entry name" value="GST_C"/>
    <property type="match status" value="1"/>
</dbReference>
<dbReference type="Proteomes" id="UP000663829">
    <property type="component" value="Unassembled WGS sequence"/>
</dbReference>
<dbReference type="PROSITE" id="PS50404">
    <property type="entry name" value="GST_NTER"/>
    <property type="match status" value="1"/>
</dbReference>
<dbReference type="EMBL" id="CAJOBC010000577">
    <property type="protein sequence ID" value="CAF3602874.1"/>
    <property type="molecule type" value="Genomic_DNA"/>
</dbReference>
<dbReference type="CDD" id="cd03048">
    <property type="entry name" value="GST_N_Ure2p_like"/>
    <property type="match status" value="1"/>
</dbReference>
<comment type="similarity">
    <text evidence="1 2">Belongs to the GST superfamily.</text>
</comment>
<evidence type="ECO:0008006" key="10">
    <source>
        <dbReference type="Google" id="ProtNLM"/>
    </source>
</evidence>
<dbReference type="Gene3D" id="1.20.1050.10">
    <property type="match status" value="1"/>
</dbReference>
<evidence type="ECO:0000259" key="4">
    <source>
        <dbReference type="PROSITE" id="PS50405"/>
    </source>
</evidence>
<dbReference type="Pfam" id="PF02798">
    <property type="entry name" value="GST_N"/>
    <property type="match status" value="1"/>
</dbReference>
<dbReference type="SFLD" id="SFLDS00019">
    <property type="entry name" value="Glutathione_Transferase_(cytos"/>
    <property type="match status" value="1"/>
</dbReference>
<dbReference type="Gene3D" id="3.40.30.10">
    <property type="entry name" value="Glutaredoxin"/>
    <property type="match status" value="1"/>
</dbReference>
<proteinExistence type="inferred from homology"/>
<dbReference type="PROSITE" id="PS50405">
    <property type="entry name" value="GST_CTER"/>
    <property type="match status" value="1"/>
</dbReference>
<dbReference type="PANTHER" id="PTHR44051:SF8">
    <property type="entry name" value="GLUTATHIONE S-TRANSFERASE GSTA"/>
    <property type="match status" value="1"/>
</dbReference>
<name>A0A813U2F3_9BILA</name>
<dbReference type="SUPFAM" id="SSF47616">
    <property type="entry name" value="GST C-terminal domain-like"/>
    <property type="match status" value="1"/>
</dbReference>
<dbReference type="Proteomes" id="UP000682733">
    <property type="component" value="Unassembled WGS sequence"/>
</dbReference>
<comment type="caution">
    <text evidence="5">The sequence shown here is derived from an EMBL/GenBank/DDBJ whole genome shotgun (WGS) entry which is preliminary data.</text>
</comment>
<evidence type="ECO:0000259" key="3">
    <source>
        <dbReference type="PROSITE" id="PS50404"/>
    </source>
</evidence>
<dbReference type="InterPro" id="IPR010987">
    <property type="entry name" value="Glutathione-S-Trfase_C-like"/>
</dbReference>
<dbReference type="EMBL" id="CAJOBA010009914">
    <property type="protein sequence ID" value="CAF3862562.1"/>
    <property type="molecule type" value="Genomic_DNA"/>
</dbReference>
<dbReference type="InterPro" id="IPR036249">
    <property type="entry name" value="Thioredoxin-like_sf"/>
</dbReference>
<accession>A0A813U2F3</accession>
<dbReference type="InterPro" id="IPR004046">
    <property type="entry name" value="GST_C"/>
</dbReference>